<keyword evidence="4" id="KW-0378">Hydrolase</keyword>
<keyword evidence="3" id="KW-0479">Metal-binding</keyword>
<dbReference type="EMBL" id="FRXN01000001">
    <property type="protein sequence ID" value="SHO59510.1"/>
    <property type="molecule type" value="Genomic_DNA"/>
</dbReference>
<dbReference type="AlphaFoldDB" id="A0A1M7Z415"/>
<dbReference type="CDD" id="cd01011">
    <property type="entry name" value="nicotinamidase"/>
    <property type="match status" value="1"/>
</dbReference>
<evidence type="ECO:0000256" key="8">
    <source>
        <dbReference type="ARBA" id="ARBA00072277"/>
    </source>
</evidence>
<comment type="pathway">
    <text evidence="5">Cofactor biosynthesis; nicotinate biosynthesis; nicotinate from nicotinamide: step 1/1.</text>
</comment>
<dbReference type="STRING" id="1073327.SAMN04488108_0147"/>
<evidence type="ECO:0000256" key="5">
    <source>
        <dbReference type="ARBA" id="ARBA00037900"/>
    </source>
</evidence>
<comment type="similarity">
    <text evidence="1">Belongs to the isochorismatase family.</text>
</comment>
<dbReference type="EC" id="3.5.1.19" evidence="6"/>
<dbReference type="InterPro" id="IPR036380">
    <property type="entry name" value="Isochorismatase-like_sf"/>
</dbReference>
<dbReference type="RefSeq" id="WP_073569843.1">
    <property type="nucleotide sequence ID" value="NZ_FRXN01000001.1"/>
</dbReference>
<dbReference type="InterPro" id="IPR000868">
    <property type="entry name" value="Isochorismatase-like_dom"/>
</dbReference>
<dbReference type="GO" id="GO:0008936">
    <property type="term" value="F:nicotinamidase activity"/>
    <property type="evidence" value="ECO:0007669"/>
    <property type="project" value="UniProtKB-EC"/>
</dbReference>
<evidence type="ECO:0000256" key="6">
    <source>
        <dbReference type="ARBA" id="ARBA00039017"/>
    </source>
</evidence>
<gene>
    <name evidence="10" type="ORF">SAMN04488108_0147</name>
</gene>
<evidence type="ECO:0000313" key="10">
    <source>
        <dbReference type="EMBL" id="SHO59510.1"/>
    </source>
</evidence>
<feature type="domain" description="Isochorismatase-like" evidence="9">
    <location>
        <begin position="9"/>
        <end position="207"/>
    </location>
</feature>
<dbReference type="SUPFAM" id="SSF52499">
    <property type="entry name" value="Isochorismatase-like hydrolases"/>
    <property type="match status" value="1"/>
</dbReference>
<dbReference type="OrthoDB" id="9791276at2"/>
<accession>A0A1M7Z415</accession>
<dbReference type="Pfam" id="PF00857">
    <property type="entry name" value="Isochorismatase"/>
    <property type="match status" value="1"/>
</dbReference>
<dbReference type="InterPro" id="IPR052347">
    <property type="entry name" value="Isochorismatase_Nicotinamidase"/>
</dbReference>
<evidence type="ECO:0000256" key="1">
    <source>
        <dbReference type="ARBA" id="ARBA00006336"/>
    </source>
</evidence>
<dbReference type="GO" id="GO:0019363">
    <property type="term" value="P:pyridine nucleotide biosynthetic process"/>
    <property type="evidence" value="ECO:0007669"/>
    <property type="project" value="UniProtKB-KW"/>
</dbReference>
<reference evidence="11" key="1">
    <citation type="submission" date="2016-12" db="EMBL/GenBank/DDBJ databases">
        <authorList>
            <person name="Varghese N."/>
            <person name="Submissions S."/>
        </authorList>
    </citation>
    <scope>NUCLEOTIDE SEQUENCE [LARGE SCALE GENOMIC DNA]</scope>
    <source>
        <strain evidence="11">DSM 25035</strain>
    </source>
</reference>
<dbReference type="NCBIfam" id="NF008623">
    <property type="entry name" value="PRK11609.1"/>
    <property type="match status" value="1"/>
</dbReference>
<keyword evidence="2" id="KW-0662">Pyridine nucleotide biosynthesis</keyword>
<keyword evidence="11" id="KW-1185">Reference proteome</keyword>
<evidence type="ECO:0000313" key="11">
    <source>
        <dbReference type="Proteomes" id="UP000184609"/>
    </source>
</evidence>
<protein>
    <recommendedName>
        <fullName evidence="8">Nicotinamidase</fullName>
        <ecNumber evidence="6">3.5.1.19</ecNumber>
    </recommendedName>
    <alternativeName>
        <fullName evidence="7">Nicotinamide deamidase</fullName>
    </alternativeName>
</protein>
<evidence type="ECO:0000256" key="3">
    <source>
        <dbReference type="ARBA" id="ARBA00022723"/>
    </source>
</evidence>
<sequence>MEKLNQSKALIIVDVQYDFLPGGSLAVNDGDLIIPVINELQEKFEFIVATQDWHPADHQSFASNHLGKRPGNMIDLHGLDQILWPDHCVQYTKGAQFSADLNQSNWESIFQKGTNPEVDSYSGFFDNARRGDTGLGDFLKEKGVETIYICGLALDYCVKFTAMDGKSLGFDTYLVTDATKAVNLAPEDGDLALKEMEEAGIHLITSSEIE</sequence>
<organism evidence="10 11">
    <name type="scientific">Algoriphagus zhangzhouensis</name>
    <dbReference type="NCBI Taxonomy" id="1073327"/>
    <lineage>
        <taxon>Bacteria</taxon>
        <taxon>Pseudomonadati</taxon>
        <taxon>Bacteroidota</taxon>
        <taxon>Cytophagia</taxon>
        <taxon>Cytophagales</taxon>
        <taxon>Cyclobacteriaceae</taxon>
        <taxon>Algoriphagus</taxon>
    </lineage>
</organism>
<evidence type="ECO:0000256" key="2">
    <source>
        <dbReference type="ARBA" id="ARBA00022642"/>
    </source>
</evidence>
<dbReference type="GO" id="GO:0046872">
    <property type="term" value="F:metal ion binding"/>
    <property type="evidence" value="ECO:0007669"/>
    <property type="project" value="UniProtKB-KW"/>
</dbReference>
<evidence type="ECO:0000256" key="7">
    <source>
        <dbReference type="ARBA" id="ARBA00043224"/>
    </source>
</evidence>
<evidence type="ECO:0000256" key="4">
    <source>
        <dbReference type="ARBA" id="ARBA00022801"/>
    </source>
</evidence>
<name>A0A1M7Z415_9BACT</name>
<dbReference type="PANTHER" id="PTHR11080:SF2">
    <property type="entry name" value="LD05707P"/>
    <property type="match status" value="1"/>
</dbReference>
<proteinExistence type="inferred from homology"/>
<dbReference type="PANTHER" id="PTHR11080">
    <property type="entry name" value="PYRAZINAMIDASE/NICOTINAMIDASE"/>
    <property type="match status" value="1"/>
</dbReference>
<dbReference type="FunFam" id="3.40.50.850:FF:000006">
    <property type="entry name" value="Bifunctional pyrazinamidase/nicotinamidase"/>
    <property type="match status" value="1"/>
</dbReference>
<evidence type="ECO:0000259" key="9">
    <source>
        <dbReference type="Pfam" id="PF00857"/>
    </source>
</evidence>
<dbReference type="Gene3D" id="3.40.50.850">
    <property type="entry name" value="Isochorismatase-like"/>
    <property type="match status" value="1"/>
</dbReference>
<dbReference type="Proteomes" id="UP000184609">
    <property type="component" value="Unassembled WGS sequence"/>
</dbReference>